<dbReference type="RefSeq" id="WP_377212144.1">
    <property type="nucleotide sequence ID" value="NZ_JBHTJV010000005.1"/>
</dbReference>
<proteinExistence type="predicted"/>
<evidence type="ECO:0000313" key="3">
    <source>
        <dbReference type="EMBL" id="MFD0916284.1"/>
    </source>
</evidence>
<feature type="domain" description="NADP-dependent oxidoreductase" evidence="2">
    <location>
        <begin position="15"/>
        <end position="315"/>
    </location>
</feature>
<dbReference type="InterPro" id="IPR050523">
    <property type="entry name" value="AKR_Detox_Biosynth"/>
</dbReference>
<evidence type="ECO:0000256" key="1">
    <source>
        <dbReference type="ARBA" id="ARBA00023002"/>
    </source>
</evidence>
<comment type="caution">
    <text evidence="3">The sequence shown here is derived from an EMBL/GenBank/DDBJ whole genome shotgun (WGS) entry which is preliminary data.</text>
</comment>
<protein>
    <submittedName>
        <fullName evidence="3">Aldo/keto reductase</fullName>
        <ecNumber evidence="3">1.1.1.-</ecNumber>
    </submittedName>
</protein>
<evidence type="ECO:0000313" key="4">
    <source>
        <dbReference type="Proteomes" id="UP001597101"/>
    </source>
</evidence>
<dbReference type="InterPro" id="IPR023210">
    <property type="entry name" value="NADP_OxRdtase_dom"/>
</dbReference>
<gene>
    <name evidence="3" type="ORF">ACFQ14_07695</name>
</gene>
<evidence type="ECO:0000259" key="2">
    <source>
        <dbReference type="Pfam" id="PF00248"/>
    </source>
</evidence>
<dbReference type="CDD" id="cd19079">
    <property type="entry name" value="AKR_EcYajO-like"/>
    <property type="match status" value="1"/>
</dbReference>
<dbReference type="Pfam" id="PF00248">
    <property type="entry name" value="Aldo_ket_red"/>
    <property type="match status" value="1"/>
</dbReference>
<organism evidence="3 4">
    <name type="scientific">Pseudahrensia aquimaris</name>
    <dbReference type="NCBI Taxonomy" id="744461"/>
    <lineage>
        <taxon>Bacteria</taxon>
        <taxon>Pseudomonadati</taxon>
        <taxon>Pseudomonadota</taxon>
        <taxon>Alphaproteobacteria</taxon>
        <taxon>Hyphomicrobiales</taxon>
        <taxon>Ahrensiaceae</taxon>
        <taxon>Pseudahrensia</taxon>
    </lineage>
</organism>
<dbReference type="EC" id="1.1.1.-" evidence="3"/>
<dbReference type="GO" id="GO:0016491">
    <property type="term" value="F:oxidoreductase activity"/>
    <property type="evidence" value="ECO:0007669"/>
    <property type="project" value="UniProtKB-KW"/>
</dbReference>
<keyword evidence="1 3" id="KW-0560">Oxidoreductase</keyword>
<sequence>MEFTQLGKTGVTVSKLCLGCMSFGTPGGPTHPWVIPEADSEPFFKLAVESGINFYDTADHYNYGESEEITGRMLKKYARRDEIVVATKVGLVMGEGPNKRGLSRKHIIESVDGSLKRLQMDHVDLLYVHRLDPLTPEEEMLEALDHVVKAGKVIYPAASSMWAWQFARLREMQKANGMVPFVAMQNLYNLAYREEEREMMPYLAAEGVAMVPWSPIARGFLAGNKPQGGEGTNRAKTDKNAGLFGSKQDYAILDRIQKIAAARSVSPAQIAYAWVLQNQTVTSPIIGSTKLHQMEEAIAAVDLKLSSAECKRLEAPYNPRAPMGHQ</sequence>
<dbReference type="Proteomes" id="UP001597101">
    <property type="component" value="Unassembled WGS sequence"/>
</dbReference>
<dbReference type="PANTHER" id="PTHR43364">
    <property type="entry name" value="NADH-SPECIFIC METHYLGLYOXAL REDUCTASE-RELATED"/>
    <property type="match status" value="1"/>
</dbReference>
<accession>A0ABW3FCS1</accession>
<dbReference type="PANTHER" id="PTHR43364:SF4">
    <property type="entry name" value="NAD(P)-LINKED OXIDOREDUCTASE SUPERFAMILY PROTEIN"/>
    <property type="match status" value="1"/>
</dbReference>
<keyword evidence="4" id="KW-1185">Reference proteome</keyword>
<reference evidence="4" key="1">
    <citation type="journal article" date="2019" name="Int. J. Syst. Evol. Microbiol.">
        <title>The Global Catalogue of Microorganisms (GCM) 10K type strain sequencing project: providing services to taxonomists for standard genome sequencing and annotation.</title>
        <authorList>
            <consortium name="The Broad Institute Genomics Platform"/>
            <consortium name="The Broad Institute Genome Sequencing Center for Infectious Disease"/>
            <person name="Wu L."/>
            <person name="Ma J."/>
        </authorList>
    </citation>
    <scope>NUCLEOTIDE SEQUENCE [LARGE SCALE GENOMIC DNA]</scope>
    <source>
        <strain evidence="4">CCUG 60023</strain>
    </source>
</reference>
<dbReference type="InterPro" id="IPR036812">
    <property type="entry name" value="NAD(P)_OxRdtase_dom_sf"/>
</dbReference>
<dbReference type="SUPFAM" id="SSF51430">
    <property type="entry name" value="NAD(P)-linked oxidoreductase"/>
    <property type="match status" value="1"/>
</dbReference>
<dbReference type="Gene3D" id="3.20.20.100">
    <property type="entry name" value="NADP-dependent oxidoreductase domain"/>
    <property type="match status" value="1"/>
</dbReference>
<name>A0ABW3FCS1_9HYPH</name>
<dbReference type="EMBL" id="JBHTJV010000005">
    <property type="protein sequence ID" value="MFD0916284.1"/>
    <property type="molecule type" value="Genomic_DNA"/>
</dbReference>